<comment type="caution">
    <text evidence="2">The sequence shown here is derived from an EMBL/GenBank/DDBJ whole genome shotgun (WGS) entry which is preliminary data.</text>
</comment>
<reference evidence="2" key="1">
    <citation type="submission" date="2021-08" db="EMBL/GenBank/DDBJ databases">
        <title>Comparative analyses of Brucepasteria parasyntrophica and Teretinema zuelzerae.</title>
        <authorList>
            <person name="Song Y."/>
            <person name="Brune A."/>
        </authorList>
    </citation>
    <scope>NUCLEOTIDE SEQUENCE</scope>
    <source>
        <strain evidence="2">DSM 1903</strain>
    </source>
</reference>
<dbReference type="EMBL" id="JAINWA010000001">
    <property type="protein sequence ID" value="MCD1653555.1"/>
    <property type="molecule type" value="Genomic_DNA"/>
</dbReference>
<dbReference type="AlphaFoldDB" id="A0AAE3EF31"/>
<feature type="transmembrane region" description="Helical" evidence="1">
    <location>
        <begin position="6"/>
        <end position="30"/>
    </location>
</feature>
<evidence type="ECO:0000313" key="3">
    <source>
        <dbReference type="Proteomes" id="UP001198163"/>
    </source>
</evidence>
<evidence type="ECO:0000313" key="2">
    <source>
        <dbReference type="EMBL" id="MCD1653555.1"/>
    </source>
</evidence>
<keyword evidence="3" id="KW-1185">Reference proteome</keyword>
<dbReference type="RefSeq" id="WP_230752649.1">
    <property type="nucleotide sequence ID" value="NZ_JAINWA010000001.1"/>
</dbReference>
<keyword evidence="1" id="KW-0472">Membrane</keyword>
<protein>
    <submittedName>
        <fullName evidence="2">Uncharacterized protein</fullName>
    </submittedName>
</protein>
<accession>A0AAE3EF31</accession>
<keyword evidence="1" id="KW-1133">Transmembrane helix</keyword>
<name>A0AAE3EF31_9SPIR</name>
<organism evidence="2 3">
    <name type="scientific">Teretinema zuelzerae</name>
    <dbReference type="NCBI Taxonomy" id="156"/>
    <lineage>
        <taxon>Bacteria</taxon>
        <taxon>Pseudomonadati</taxon>
        <taxon>Spirochaetota</taxon>
        <taxon>Spirochaetia</taxon>
        <taxon>Spirochaetales</taxon>
        <taxon>Treponemataceae</taxon>
        <taxon>Teretinema</taxon>
    </lineage>
</organism>
<sequence>MLDLNILTLLGGISTGILTGVIGNAIYAVLTRNQSLLPIANYRKEALSKKWVGFFLMPESEGKVEKVDIIMTLRVKGKTILGSGTYSNTTILFKGGFFRDDYFYLNYENSDKSIFQRGMIIFYWPNNPIEIKGKFLGIRRAKDEIAAGDMVLRSN</sequence>
<gene>
    <name evidence="2" type="ORF">K7J14_02435</name>
</gene>
<dbReference type="Proteomes" id="UP001198163">
    <property type="component" value="Unassembled WGS sequence"/>
</dbReference>
<evidence type="ECO:0000256" key="1">
    <source>
        <dbReference type="SAM" id="Phobius"/>
    </source>
</evidence>
<proteinExistence type="predicted"/>
<keyword evidence="1" id="KW-0812">Transmembrane</keyword>